<feature type="transmembrane region" description="Helical" evidence="1">
    <location>
        <begin position="6"/>
        <end position="29"/>
    </location>
</feature>
<keyword evidence="1" id="KW-0472">Membrane</keyword>
<protein>
    <submittedName>
        <fullName evidence="3">PilZ domain-containing protein</fullName>
    </submittedName>
</protein>
<accession>A0A1I4GZ12</accession>
<proteinExistence type="predicted"/>
<dbReference type="Gene3D" id="2.40.10.220">
    <property type="entry name" value="predicted glycosyltransferase like domains"/>
    <property type="match status" value="1"/>
</dbReference>
<dbReference type="SUPFAM" id="SSF141371">
    <property type="entry name" value="PilZ domain-like"/>
    <property type="match status" value="1"/>
</dbReference>
<keyword evidence="1" id="KW-1133">Transmembrane helix</keyword>
<gene>
    <name evidence="3" type="ORF">SAMN04487943_101114</name>
</gene>
<feature type="domain" description="PilZ" evidence="2">
    <location>
        <begin position="78"/>
        <end position="163"/>
    </location>
</feature>
<evidence type="ECO:0000313" key="4">
    <source>
        <dbReference type="Proteomes" id="UP000198565"/>
    </source>
</evidence>
<organism evidence="3 4">
    <name type="scientific">Gracilibacillus orientalis</name>
    <dbReference type="NCBI Taxonomy" id="334253"/>
    <lineage>
        <taxon>Bacteria</taxon>
        <taxon>Bacillati</taxon>
        <taxon>Bacillota</taxon>
        <taxon>Bacilli</taxon>
        <taxon>Bacillales</taxon>
        <taxon>Bacillaceae</taxon>
        <taxon>Gracilibacillus</taxon>
    </lineage>
</organism>
<evidence type="ECO:0000259" key="2">
    <source>
        <dbReference type="Pfam" id="PF07238"/>
    </source>
</evidence>
<dbReference type="EMBL" id="FOTR01000001">
    <property type="protein sequence ID" value="SFL35175.1"/>
    <property type="molecule type" value="Genomic_DNA"/>
</dbReference>
<keyword evidence="1" id="KW-0812">Transmembrane</keyword>
<dbReference type="Pfam" id="PF07238">
    <property type="entry name" value="PilZ"/>
    <property type="match status" value="1"/>
</dbReference>
<evidence type="ECO:0000256" key="1">
    <source>
        <dbReference type="SAM" id="Phobius"/>
    </source>
</evidence>
<keyword evidence="4" id="KW-1185">Reference proteome</keyword>
<dbReference type="Proteomes" id="UP000198565">
    <property type="component" value="Unassembled WGS sequence"/>
</dbReference>
<evidence type="ECO:0000313" key="3">
    <source>
        <dbReference type="EMBL" id="SFL35175.1"/>
    </source>
</evidence>
<dbReference type="AlphaFoldDB" id="A0A1I4GZ12"/>
<dbReference type="OrthoDB" id="2990437at2"/>
<sequence length="182" mass="21599">MEVFTIELIVISQIITSVIALIVIFAFYYRYLKRKESKRISRTSTDSEKSEPNARDHFRITLYQQPCLITLIHLENPHLSQLKNKQFYGYVDNVSTSGLKFLCNFNFPVKDRVMIKLNISVKSYHFTLKGEIIRKEEHRQNKQIAYGVLFENMTEKEKIRITKVLNKVMMEKKKKSIRYGVR</sequence>
<dbReference type="STRING" id="334253.SAMN04487943_101114"/>
<dbReference type="InterPro" id="IPR009875">
    <property type="entry name" value="PilZ_domain"/>
</dbReference>
<name>A0A1I4GZ12_9BACI</name>
<dbReference type="GO" id="GO:0035438">
    <property type="term" value="F:cyclic-di-GMP binding"/>
    <property type="evidence" value="ECO:0007669"/>
    <property type="project" value="InterPro"/>
</dbReference>
<reference evidence="4" key="1">
    <citation type="submission" date="2016-10" db="EMBL/GenBank/DDBJ databases">
        <authorList>
            <person name="Varghese N."/>
            <person name="Submissions S."/>
        </authorList>
    </citation>
    <scope>NUCLEOTIDE SEQUENCE [LARGE SCALE GENOMIC DNA]</scope>
    <source>
        <strain evidence="4">CGMCC 1.4250</strain>
    </source>
</reference>